<name>A0AAV1DIT9_OLDCO</name>
<dbReference type="InterPro" id="IPR028468">
    <property type="entry name" value="Smc1_ABC"/>
</dbReference>
<evidence type="ECO:0000256" key="8">
    <source>
        <dbReference type="ARBA" id="ARBA00023242"/>
    </source>
</evidence>
<evidence type="ECO:0000313" key="14">
    <source>
        <dbReference type="EMBL" id="CAI9107633.1"/>
    </source>
</evidence>
<keyword evidence="7 12" id="KW-0175">Coiled coil</keyword>
<dbReference type="PANTHER" id="PTHR18937:SF12">
    <property type="entry name" value="STRUCTURAL MAINTENANCE OF CHROMOSOMES PROTEIN"/>
    <property type="match status" value="1"/>
</dbReference>
<proteinExistence type="inferred from homology"/>
<keyword evidence="4" id="KW-0158">Chromosome</keyword>
<feature type="coiled-coil region" evidence="12">
    <location>
        <begin position="406"/>
        <end position="503"/>
    </location>
</feature>
<evidence type="ECO:0000256" key="6">
    <source>
        <dbReference type="ARBA" id="ARBA00022776"/>
    </source>
</evidence>
<evidence type="ECO:0000256" key="7">
    <source>
        <dbReference type="ARBA" id="ARBA00023054"/>
    </source>
</evidence>
<dbReference type="GO" id="GO:0016887">
    <property type="term" value="F:ATP hydrolysis activity"/>
    <property type="evidence" value="ECO:0007669"/>
    <property type="project" value="InterPro"/>
</dbReference>
<evidence type="ECO:0000259" key="13">
    <source>
        <dbReference type="SMART" id="SM00968"/>
    </source>
</evidence>
<dbReference type="SMART" id="SM00968">
    <property type="entry name" value="SMC_hinge"/>
    <property type="match status" value="1"/>
</dbReference>
<dbReference type="Proteomes" id="UP001161247">
    <property type="component" value="Chromosome 5"/>
</dbReference>
<dbReference type="Gene3D" id="3.40.50.300">
    <property type="entry name" value="P-loop containing nucleotide triphosphate hydrolases"/>
    <property type="match status" value="2"/>
</dbReference>
<keyword evidence="9" id="KW-0469">Meiosis</keyword>
<dbReference type="GO" id="GO:0008278">
    <property type="term" value="C:cohesin complex"/>
    <property type="evidence" value="ECO:0007669"/>
    <property type="project" value="InterPro"/>
</dbReference>
<keyword evidence="15" id="KW-1185">Reference proteome</keyword>
<dbReference type="InterPro" id="IPR003395">
    <property type="entry name" value="RecF/RecN/SMC_N"/>
</dbReference>
<dbReference type="AlphaFoldDB" id="A0AAV1DIT9"/>
<dbReference type="GO" id="GO:0003677">
    <property type="term" value="F:DNA binding"/>
    <property type="evidence" value="ECO:0007669"/>
    <property type="project" value="TreeGrafter"/>
</dbReference>
<dbReference type="InterPro" id="IPR027417">
    <property type="entry name" value="P-loop_NTPase"/>
</dbReference>
<dbReference type="Gene3D" id="1.20.5.170">
    <property type="match status" value="1"/>
</dbReference>
<feature type="coiled-coil region" evidence="12">
    <location>
        <begin position="308"/>
        <end position="370"/>
    </location>
</feature>
<sequence length="1229" mass="141961">MPPSKVLPGKILRLELENFKSYKGFQTIGPFYDFTAIIGPNGAGKSNLMDAISFVLGVRTGQLRGAQLKDLIYAFDDRDKEQRGRKAFVRLVYRLDTGEEFEFTRTITSAGGSEYRVNGDVVNWNEYDKKLREFGILVKARNFLVFQGDVESVASKNPRELTALLEQISGSEEFKRRYEELEVEKGKAEENSALAYQKKKTIKLEVKQKKEQKEEAEKHFRLQEQLKSLKQEHFLWQLLNIERDTENANEDLEAEEESRKQILDELSMYEKELSKKKKEQSGYLKEVGHFERKIAEKKTILDKSQPEMLKLKEEVTRLTQKIKSTSKDLKKKKEEKNRHLEEVEKLQNDLQDLIKQLDDLREKGQGASEKLQLADSQLETYHQIKEEAGMKTAKLRDEKEVLDRQQHADIEAQKNLEENLQQLNNRKEELESQKKQMEARLEKIQVAIKKHKADLTRVRKEQREMKDKLDKSKLDHDRLKTKLDEVEKKLRELKADRYENERDARFSQAVETLKRLFPGVHGRMTDLCRPTQTKYNLAVTVAMGRFMDAVVVEDEQTGKECIKYLKEQRLPPQTFIPLKSVRVKPVIERLRNLGGTSKLIFDVIQYPFNNFYFLAVFFPFMFFLNHYKFDPVLERAILFAVGNTLVCDDLNEAKRLSWTGERHKVVTTEGILLTKSGTMTGGTSGGMEARSNKWDDKEIERLKKQKEGFEKEMEELGSIREMQLRESEASGKISGLEKKNQYAEIEKKSIEDKLSKLETEIGNIDDEISRVKPELQKLENIISTRNSKIVSLEKKINDIVDRIYKKFSESVGVKNIREYEENQLKAVQLMAEQKLSLLNQQSKIKYQLEYEQKRDLDIQSRISKLESTLSNLRTSLKQVEESEIKLKSTVEKSNDEIDELKEKAQEKKSKSEECEKEVQEWKKKISAATTNISKINRQIKAKEAQIEQLNSLKQEILEKCELEHISIPTISEHMDTEGATPGPAFDFGKLSRSHQQSMTSSERDKLEAEFTNKIAALMAEIDRTAPNLKALDQYEALKEKERVIVKEFEEARQAEIKVAKEFNNVKQSRYERFMEAFNHISRIIDKIYKQLTKSTTHPLGGTAYLNLDNEDEPFLHGIKYTAMPPTKRFRDMEQLSGGEKTVAALALLFSIHSYKASPFFILDEVDAALDNLNVAKVAGFIRSKSCGGARTDVDADGGSGFQSIVISLKDSFYDKAEALVGVYRDSDRS</sequence>
<comment type="similarity">
    <text evidence="3">Belongs to the SMC family. SMC1 subfamily.</text>
</comment>
<dbReference type="SUPFAM" id="SSF75553">
    <property type="entry name" value="Smc hinge domain"/>
    <property type="match status" value="1"/>
</dbReference>
<organism evidence="14 15">
    <name type="scientific">Oldenlandia corymbosa var. corymbosa</name>
    <dbReference type="NCBI Taxonomy" id="529605"/>
    <lineage>
        <taxon>Eukaryota</taxon>
        <taxon>Viridiplantae</taxon>
        <taxon>Streptophyta</taxon>
        <taxon>Embryophyta</taxon>
        <taxon>Tracheophyta</taxon>
        <taxon>Spermatophyta</taxon>
        <taxon>Magnoliopsida</taxon>
        <taxon>eudicotyledons</taxon>
        <taxon>Gunneridae</taxon>
        <taxon>Pentapetalae</taxon>
        <taxon>asterids</taxon>
        <taxon>lamiids</taxon>
        <taxon>Gentianales</taxon>
        <taxon>Rubiaceae</taxon>
        <taxon>Rubioideae</taxon>
        <taxon>Spermacoceae</taxon>
        <taxon>Hedyotis-Oldenlandia complex</taxon>
        <taxon>Oldenlandia</taxon>
    </lineage>
</organism>
<dbReference type="PANTHER" id="PTHR18937">
    <property type="entry name" value="STRUCTURAL MAINTENANCE OF CHROMOSOMES SMC FAMILY MEMBER"/>
    <property type="match status" value="1"/>
</dbReference>
<dbReference type="GO" id="GO:0051321">
    <property type="term" value="P:meiotic cell cycle"/>
    <property type="evidence" value="ECO:0007669"/>
    <property type="project" value="UniProtKB-KW"/>
</dbReference>
<dbReference type="CDD" id="cd03275">
    <property type="entry name" value="ABC_SMC1_euk"/>
    <property type="match status" value="1"/>
</dbReference>
<dbReference type="InterPro" id="IPR010935">
    <property type="entry name" value="SMC_hinge"/>
</dbReference>
<evidence type="ECO:0000256" key="5">
    <source>
        <dbReference type="ARBA" id="ARBA00022618"/>
    </source>
</evidence>
<dbReference type="Pfam" id="PF06470">
    <property type="entry name" value="SMC_hinge"/>
    <property type="match status" value="1"/>
</dbReference>
<dbReference type="InterPro" id="IPR036277">
    <property type="entry name" value="SMC_hinge_sf"/>
</dbReference>
<keyword evidence="6" id="KW-0498">Mitosis</keyword>
<evidence type="ECO:0000256" key="3">
    <source>
        <dbReference type="ARBA" id="ARBA00005597"/>
    </source>
</evidence>
<protein>
    <recommendedName>
        <fullName evidence="11">Structural maintenance of chromosomes protein</fullName>
    </recommendedName>
</protein>
<dbReference type="InterPro" id="IPR024704">
    <property type="entry name" value="SMC"/>
</dbReference>
<reference evidence="14" key="1">
    <citation type="submission" date="2023-03" db="EMBL/GenBank/DDBJ databases">
        <authorList>
            <person name="Julca I."/>
        </authorList>
    </citation>
    <scope>NUCLEOTIDE SEQUENCE</scope>
</reference>
<evidence type="ECO:0000256" key="10">
    <source>
        <dbReference type="ARBA" id="ARBA00023306"/>
    </source>
</evidence>
<dbReference type="Gene3D" id="3.30.70.1620">
    <property type="match status" value="1"/>
</dbReference>
<dbReference type="GO" id="GO:0007062">
    <property type="term" value="P:sister chromatid cohesion"/>
    <property type="evidence" value="ECO:0007669"/>
    <property type="project" value="InterPro"/>
</dbReference>
<gene>
    <name evidence="14" type="ORF">OLC1_LOCUS15897</name>
</gene>
<feature type="coiled-coil region" evidence="12">
    <location>
        <begin position="699"/>
        <end position="795"/>
    </location>
</feature>
<comment type="subcellular location">
    <subcellularLocation>
        <location evidence="2">Chromosome</location>
    </subcellularLocation>
    <subcellularLocation>
        <location evidence="1 11">Nucleus</location>
    </subcellularLocation>
</comment>
<evidence type="ECO:0000256" key="1">
    <source>
        <dbReference type="ARBA" id="ARBA00004123"/>
    </source>
</evidence>
<dbReference type="SUPFAM" id="SSF52540">
    <property type="entry name" value="P-loop containing nucleoside triphosphate hydrolases"/>
    <property type="match status" value="2"/>
</dbReference>
<dbReference type="EMBL" id="OX459122">
    <property type="protein sequence ID" value="CAI9107633.1"/>
    <property type="molecule type" value="Genomic_DNA"/>
</dbReference>
<dbReference type="FunFam" id="3.40.50.300:FF:000564">
    <property type="entry name" value="Structural maintenance of chromosomes 1A"/>
    <property type="match status" value="1"/>
</dbReference>
<dbReference type="PIRSF" id="PIRSF005719">
    <property type="entry name" value="SMC"/>
    <property type="match status" value="1"/>
</dbReference>
<evidence type="ECO:0000256" key="11">
    <source>
        <dbReference type="PIRNR" id="PIRNR005719"/>
    </source>
</evidence>
<evidence type="ECO:0000313" key="15">
    <source>
        <dbReference type="Proteomes" id="UP001161247"/>
    </source>
</evidence>
<dbReference type="GO" id="GO:0005524">
    <property type="term" value="F:ATP binding"/>
    <property type="evidence" value="ECO:0007669"/>
    <property type="project" value="InterPro"/>
</dbReference>
<dbReference type="GO" id="GO:0051301">
    <property type="term" value="P:cell division"/>
    <property type="evidence" value="ECO:0007669"/>
    <property type="project" value="UniProtKB-KW"/>
</dbReference>
<dbReference type="GO" id="GO:0005634">
    <property type="term" value="C:nucleus"/>
    <property type="evidence" value="ECO:0007669"/>
    <property type="project" value="UniProtKB-SubCell"/>
</dbReference>
<keyword evidence="5" id="KW-0132">Cell division</keyword>
<keyword evidence="8 11" id="KW-0539">Nucleus</keyword>
<feature type="coiled-coil region" evidence="12">
    <location>
        <begin position="171"/>
        <end position="279"/>
    </location>
</feature>
<keyword evidence="10" id="KW-0131">Cell cycle</keyword>
<accession>A0AAV1DIT9</accession>
<evidence type="ECO:0000256" key="2">
    <source>
        <dbReference type="ARBA" id="ARBA00004286"/>
    </source>
</evidence>
<dbReference type="Pfam" id="PF02463">
    <property type="entry name" value="SMC_N"/>
    <property type="match status" value="1"/>
</dbReference>
<evidence type="ECO:0000256" key="9">
    <source>
        <dbReference type="ARBA" id="ARBA00023254"/>
    </source>
</evidence>
<feature type="coiled-coil region" evidence="12">
    <location>
        <begin position="862"/>
        <end position="959"/>
    </location>
</feature>
<evidence type="ECO:0000256" key="12">
    <source>
        <dbReference type="SAM" id="Coils"/>
    </source>
</evidence>
<dbReference type="Gene3D" id="1.20.1060.20">
    <property type="match status" value="1"/>
</dbReference>
<evidence type="ECO:0000256" key="4">
    <source>
        <dbReference type="ARBA" id="ARBA00022454"/>
    </source>
</evidence>
<feature type="domain" description="SMC hinge" evidence="13">
    <location>
        <begin position="518"/>
        <end position="657"/>
    </location>
</feature>